<dbReference type="GO" id="GO:0048038">
    <property type="term" value="F:quinone binding"/>
    <property type="evidence" value="ECO:0007669"/>
    <property type="project" value="InterPro"/>
</dbReference>
<feature type="modified residue" description="2',4',5'-topaquinone" evidence="2">
    <location>
        <position position="203"/>
    </location>
</feature>
<dbReference type="GO" id="GO:0005886">
    <property type="term" value="C:plasma membrane"/>
    <property type="evidence" value="ECO:0007669"/>
    <property type="project" value="TreeGrafter"/>
</dbReference>
<dbReference type="OrthoDB" id="3341590at2759"/>
<feature type="active site" description="Proton acceptor" evidence="1">
    <location>
        <position position="104"/>
    </location>
</feature>
<dbReference type="GeneID" id="54352336"/>
<dbReference type="InterPro" id="IPR036460">
    <property type="entry name" value="Cu_amine_oxidase_C_sf"/>
</dbReference>
<dbReference type="GO" id="GO:0009308">
    <property type="term" value="P:amine metabolic process"/>
    <property type="evidence" value="ECO:0007669"/>
    <property type="project" value="UniProtKB-UniRule"/>
</dbReference>
<name>A0A6A5RPL1_9PLEO</name>
<dbReference type="AlphaFoldDB" id="A0A6A5RPL1"/>
<dbReference type="Proteomes" id="UP000800082">
    <property type="component" value="Unassembled WGS sequence"/>
</dbReference>
<evidence type="ECO:0000256" key="3">
    <source>
        <dbReference type="RuleBase" id="RU000672"/>
    </source>
</evidence>
<dbReference type="EC" id="1.4.3.-" evidence="3"/>
<dbReference type="RefSeq" id="XP_033449611.1">
    <property type="nucleotide sequence ID" value="XM_033594668.1"/>
</dbReference>
<dbReference type="EMBL" id="ML978966">
    <property type="protein sequence ID" value="KAF1929363.1"/>
    <property type="molecule type" value="Genomic_DNA"/>
</dbReference>
<dbReference type="Pfam" id="PF01179">
    <property type="entry name" value="Cu_amine_oxid"/>
    <property type="match status" value="1"/>
</dbReference>
<feature type="active site" description="Schiff-base intermediate with substrate; via topaquinone" evidence="1">
    <location>
        <position position="203"/>
    </location>
</feature>
<accession>A0A6A5RPL1</accession>
<keyword evidence="6" id="KW-1185">Reference proteome</keyword>
<gene>
    <name evidence="5" type="ORF">M421DRAFT_4510</name>
</gene>
<evidence type="ECO:0000256" key="1">
    <source>
        <dbReference type="PIRSR" id="PIRSR600269-50"/>
    </source>
</evidence>
<dbReference type="SUPFAM" id="SSF49998">
    <property type="entry name" value="Amine oxidase catalytic domain"/>
    <property type="match status" value="1"/>
</dbReference>
<feature type="domain" description="Copper amine oxidase catalytic" evidence="4">
    <location>
        <begin position="45"/>
        <end position="229"/>
    </location>
</feature>
<keyword evidence="1 3" id="KW-0801">TPQ</keyword>
<sequence length="235" mass="26556">MAFDAGESSTTKRLRLTGRWSTASQSLARVILGRGLPQLRSKSLNQYIEYMGRSFYVVFIRNSGVKFYDIRLRGERIIYERSMQKATAQYSGDQPKAANTIYHDTCYRRVLRWAHSSKDMILQGALPFGICDYFQGLPILKLAYHDGNGNTINTNAICIFEADMNFPSSRHRYGAGIDYGFKKPGTVKGAQLIVRMIATVGNYNSIFDYGFHLYGSLEVSVQASGYLQSPFDYPI</sequence>
<proteinExistence type="inferred from homology"/>
<evidence type="ECO:0000313" key="5">
    <source>
        <dbReference type="EMBL" id="KAF1929363.1"/>
    </source>
</evidence>
<dbReference type="PANTHER" id="PTHR10638:SF20">
    <property type="entry name" value="AMINE OXIDASE"/>
    <property type="match status" value="1"/>
</dbReference>
<dbReference type="InterPro" id="IPR000269">
    <property type="entry name" value="Cu_amine_oxidase"/>
</dbReference>
<evidence type="ECO:0000259" key="4">
    <source>
        <dbReference type="Pfam" id="PF01179"/>
    </source>
</evidence>
<reference evidence="5" key="1">
    <citation type="journal article" date="2020" name="Stud. Mycol.">
        <title>101 Dothideomycetes genomes: a test case for predicting lifestyles and emergence of pathogens.</title>
        <authorList>
            <person name="Haridas S."/>
            <person name="Albert R."/>
            <person name="Binder M."/>
            <person name="Bloem J."/>
            <person name="Labutti K."/>
            <person name="Salamov A."/>
            <person name="Andreopoulos B."/>
            <person name="Baker S."/>
            <person name="Barry K."/>
            <person name="Bills G."/>
            <person name="Bluhm B."/>
            <person name="Cannon C."/>
            <person name="Castanera R."/>
            <person name="Culley D."/>
            <person name="Daum C."/>
            <person name="Ezra D."/>
            <person name="Gonzalez J."/>
            <person name="Henrissat B."/>
            <person name="Kuo A."/>
            <person name="Liang C."/>
            <person name="Lipzen A."/>
            <person name="Lutzoni F."/>
            <person name="Magnuson J."/>
            <person name="Mondo S."/>
            <person name="Nolan M."/>
            <person name="Ohm R."/>
            <person name="Pangilinan J."/>
            <person name="Park H.-J."/>
            <person name="Ramirez L."/>
            <person name="Alfaro M."/>
            <person name="Sun H."/>
            <person name="Tritt A."/>
            <person name="Yoshinaga Y."/>
            <person name="Zwiers L.-H."/>
            <person name="Turgeon B."/>
            <person name="Goodwin S."/>
            <person name="Spatafora J."/>
            <person name="Crous P."/>
            <person name="Grigoriev I."/>
        </authorList>
    </citation>
    <scope>NUCLEOTIDE SEQUENCE</scope>
    <source>
        <strain evidence="5">CBS 183.55</strain>
    </source>
</reference>
<protein>
    <recommendedName>
        <fullName evidence="3">Amine oxidase</fullName>
        <ecNumber evidence="3">1.4.3.-</ecNumber>
    </recommendedName>
</protein>
<comment type="similarity">
    <text evidence="3">Belongs to the copper/topaquinone oxidase family.</text>
</comment>
<dbReference type="GO" id="GO:0008131">
    <property type="term" value="F:primary methylamine oxidase activity"/>
    <property type="evidence" value="ECO:0007669"/>
    <property type="project" value="InterPro"/>
</dbReference>
<dbReference type="Gene3D" id="2.70.98.20">
    <property type="entry name" value="Copper amine oxidase, catalytic domain"/>
    <property type="match status" value="1"/>
</dbReference>
<comment type="PTM">
    <text evidence="2 3">Topaquinone (TPQ) is generated by copper-dependent autoxidation of a specific tyrosyl residue.</text>
</comment>
<organism evidence="5 6">
    <name type="scientific">Didymella exigua CBS 183.55</name>
    <dbReference type="NCBI Taxonomy" id="1150837"/>
    <lineage>
        <taxon>Eukaryota</taxon>
        <taxon>Fungi</taxon>
        <taxon>Dikarya</taxon>
        <taxon>Ascomycota</taxon>
        <taxon>Pezizomycotina</taxon>
        <taxon>Dothideomycetes</taxon>
        <taxon>Pleosporomycetidae</taxon>
        <taxon>Pleosporales</taxon>
        <taxon>Pleosporineae</taxon>
        <taxon>Didymellaceae</taxon>
        <taxon>Didymella</taxon>
    </lineage>
</organism>
<keyword evidence="3" id="KW-0479">Metal-binding</keyword>
<keyword evidence="3" id="KW-0186">Copper</keyword>
<dbReference type="PANTHER" id="PTHR10638">
    <property type="entry name" value="COPPER AMINE OXIDASE"/>
    <property type="match status" value="1"/>
</dbReference>
<dbReference type="InterPro" id="IPR015798">
    <property type="entry name" value="Cu_amine_oxidase_C"/>
</dbReference>
<keyword evidence="3" id="KW-0560">Oxidoreductase</keyword>
<dbReference type="GO" id="GO:0005507">
    <property type="term" value="F:copper ion binding"/>
    <property type="evidence" value="ECO:0007669"/>
    <property type="project" value="InterPro"/>
</dbReference>
<evidence type="ECO:0000313" key="6">
    <source>
        <dbReference type="Proteomes" id="UP000800082"/>
    </source>
</evidence>
<comment type="cofactor">
    <cofactor evidence="3">
        <name>Cu cation</name>
        <dbReference type="ChEBI" id="CHEBI:23378"/>
    </cofactor>
    <text evidence="3">Contains 1 topaquinone per subunit.</text>
</comment>
<evidence type="ECO:0000256" key="2">
    <source>
        <dbReference type="PIRSR" id="PIRSR600269-51"/>
    </source>
</evidence>